<feature type="region of interest" description="Disordered" evidence="1">
    <location>
        <begin position="1"/>
        <end position="81"/>
    </location>
</feature>
<accession>A0A9D4ZLV7</accession>
<evidence type="ECO:0000313" key="3">
    <source>
        <dbReference type="Proteomes" id="UP000886520"/>
    </source>
</evidence>
<comment type="caution">
    <text evidence="2">The sequence shown here is derived from an EMBL/GenBank/DDBJ whole genome shotgun (WGS) entry which is preliminary data.</text>
</comment>
<feature type="compositionally biased region" description="Polar residues" evidence="1">
    <location>
        <begin position="67"/>
        <end position="77"/>
    </location>
</feature>
<keyword evidence="3" id="KW-1185">Reference proteome</keyword>
<feature type="compositionally biased region" description="Basic and acidic residues" evidence="1">
    <location>
        <begin position="15"/>
        <end position="31"/>
    </location>
</feature>
<evidence type="ECO:0000313" key="2">
    <source>
        <dbReference type="EMBL" id="KAI5077966.1"/>
    </source>
</evidence>
<gene>
    <name evidence="2" type="ORF">GOP47_0007790</name>
</gene>
<protein>
    <submittedName>
        <fullName evidence="2">Uncharacterized protein</fullName>
    </submittedName>
</protein>
<reference evidence="2" key="1">
    <citation type="submission" date="2021-01" db="EMBL/GenBank/DDBJ databases">
        <title>Adiantum capillus-veneris genome.</title>
        <authorList>
            <person name="Fang Y."/>
            <person name="Liao Q."/>
        </authorList>
    </citation>
    <scope>NUCLEOTIDE SEQUENCE</scope>
    <source>
        <strain evidence="2">H3</strain>
        <tissue evidence="2">Leaf</tissue>
    </source>
</reference>
<evidence type="ECO:0000256" key="1">
    <source>
        <dbReference type="SAM" id="MobiDB-lite"/>
    </source>
</evidence>
<dbReference type="Proteomes" id="UP000886520">
    <property type="component" value="Chromosome 7"/>
</dbReference>
<proteinExistence type="predicted"/>
<organism evidence="2 3">
    <name type="scientific">Adiantum capillus-veneris</name>
    <name type="common">Maidenhair fern</name>
    <dbReference type="NCBI Taxonomy" id="13818"/>
    <lineage>
        <taxon>Eukaryota</taxon>
        <taxon>Viridiplantae</taxon>
        <taxon>Streptophyta</taxon>
        <taxon>Embryophyta</taxon>
        <taxon>Tracheophyta</taxon>
        <taxon>Polypodiopsida</taxon>
        <taxon>Polypodiidae</taxon>
        <taxon>Polypodiales</taxon>
        <taxon>Pteridineae</taxon>
        <taxon>Pteridaceae</taxon>
        <taxon>Vittarioideae</taxon>
        <taxon>Adiantum</taxon>
    </lineage>
</organism>
<name>A0A9D4ZLV7_ADICA</name>
<dbReference type="EMBL" id="JABFUD020000007">
    <property type="protein sequence ID" value="KAI5077966.1"/>
    <property type="molecule type" value="Genomic_DNA"/>
</dbReference>
<dbReference type="AlphaFoldDB" id="A0A9D4ZLV7"/>
<sequence length="95" mass="10280">MPPSRLSEATIVRPCPEESRRAHDHWQRPGNDKTPLVTRIESKTSLAIGHTGKGSPTSASIEDLNGLANSSAPNASNHRIMDTSDLKSCNDYNAL</sequence>